<keyword evidence="3" id="KW-0479">Metal-binding</keyword>
<reference evidence="9" key="2">
    <citation type="submission" date="2010-04" db="EMBL/GenBank/DDBJ databases">
        <title>Genome sequence of Salinibacter ruber M8.</title>
        <authorList>
            <consortium name="Genoscope"/>
        </authorList>
    </citation>
    <scope>NUCLEOTIDE SEQUENCE [LARGE SCALE GENOMIC DNA]</scope>
    <source>
        <strain evidence="9">M8</strain>
    </source>
</reference>
<evidence type="ECO:0000313" key="8">
    <source>
        <dbReference type="EMBL" id="CBH24357.1"/>
    </source>
</evidence>
<keyword evidence="1" id="KW-1003">Cell membrane</keyword>
<dbReference type="GO" id="GO:0016020">
    <property type="term" value="C:membrane"/>
    <property type="evidence" value="ECO:0007669"/>
    <property type="project" value="GOC"/>
</dbReference>
<feature type="region of interest" description="Disordered" evidence="6">
    <location>
        <begin position="288"/>
        <end position="316"/>
    </location>
</feature>
<dbReference type="InterPro" id="IPR043461">
    <property type="entry name" value="LpxH-like"/>
</dbReference>
<keyword evidence="5" id="KW-0464">Manganese</keyword>
<gene>
    <name evidence="8" type="ordered locus">SRM_01436</name>
</gene>
<dbReference type="EMBL" id="FP565814">
    <property type="protein sequence ID" value="CBH24357.1"/>
    <property type="molecule type" value="Genomic_DNA"/>
</dbReference>
<keyword evidence="2" id="KW-0997">Cell inner membrane</keyword>
<dbReference type="HOGENOM" id="CLU_061126_1_0_10"/>
<evidence type="ECO:0000256" key="3">
    <source>
        <dbReference type="ARBA" id="ARBA00022723"/>
    </source>
</evidence>
<accession>D5H8K2</accession>
<dbReference type="GO" id="GO:0008758">
    <property type="term" value="F:UDP-2,3-diacylglucosamine hydrolase activity"/>
    <property type="evidence" value="ECO:0007669"/>
    <property type="project" value="TreeGrafter"/>
</dbReference>
<dbReference type="CDD" id="cd07398">
    <property type="entry name" value="MPP_YbbF-LpxH"/>
    <property type="match status" value="1"/>
</dbReference>
<dbReference type="SUPFAM" id="SSF56300">
    <property type="entry name" value="Metallo-dependent phosphatases"/>
    <property type="match status" value="1"/>
</dbReference>
<dbReference type="PANTHER" id="PTHR34990:SF2">
    <property type="entry name" value="BLL8164 PROTEIN"/>
    <property type="match status" value="1"/>
</dbReference>
<evidence type="ECO:0000256" key="1">
    <source>
        <dbReference type="ARBA" id="ARBA00022475"/>
    </source>
</evidence>
<evidence type="ECO:0000256" key="6">
    <source>
        <dbReference type="SAM" id="MobiDB-lite"/>
    </source>
</evidence>
<dbReference type="Gene3D" id="3.60.21.10">
    <property type="match status" value="1"/>
</dbReference>
<dbReference type="PANTHER" id="PTHR34990">
    <property type="entry name" value="UDP-2,3-DIACYLGLUCOSAMINE HYDROLASE-RELATED"/>
    <property type="match status" value="1"/>
</dbReference>
<sequence>MFEANPFAQRSSPGRRCNSRRGFLFSHGILPVIFHCAPMAAPTQYRAIWISDVHLGTPQAKAAYLLDFLRTHDADRYYLLGDIIDGWALKRSWYWPSSHNDLIRGLLQKAEGTNVTYIPGNHDEVARDFPGLQLGGITIQRKTQHTTADGRRFLVVHGDEFEGVVRHAEWIELLGSWAYTGVLAADRWYNRLRRLLDLPYWSLANYIKETRHIRQVISEFEETAAREADAEGFDGVICGHIHRPRMRAVTNTQYVNTGDWIENCTALVEHRDGRLELRQWIPDGVGPRRAIASEASPPRNGTPSLVSSPEADPQDK</sequence>
<evidence type="ECO:0000259" key="7">
    <source>
        <dbReference type="Pfam" id="PF00149"/>
    </source>
</evidence>
<keyword evidence="4" id="KW-0472">Membrane</keyword>
<protein>
    <recommendedName>
        <fullName evidence="7">Calcineurin-like phosphoesterase domain-containing protein</fullName>
    </recommendedName>
</protein>
<evidence type="ECO:0000256" key="2">
    <source>
        <dbReference type="ARBA" id="ARBA00022519"/>
    </source>
</evidence>
<dbReference type="AlphaFoldDB" id="D5H8K2"/>
<evidence type="ECO:0000256" key="5">
    <source>
        <dbReference type="ARBA" id="ARBA00023211"/>
    </source>
</evidence>
<dbReference type="InterPro" id="IPR004843">
    <property type="entry name" value="Calcineurin-like_PHP"/>
</dbReference>
<dbReference type="GO" id="GO:0009245">
    <property type="term" value="P:lipid A biosynthetic process"/>
    <property type="evidence" value="ECO:0007669"/>
    <property type="project" value="TreeGrafter"/>
</dbReference>
<dbReference type="KEGG" id="srm:SRM_01436"/>
<evidence type="ECO:0000256" key="4">
    <source>
        <dbReference type="ARBA" id="ARBA00023136"/>
    </source>
</evidence>
<proteinExistence type="predicted"/>
<dbReference type="GO" id="GO:0046872">
    <property type="term" value="F:metal ion binding"/>
    <property type="evidence" value="ECO:0007669"/>
    <property type="project" value="UniProtKB-KW"/>
</dbReference>
<name>D5H8K2_SALRM</name>
<organism evidence="8 9">
    <name type="scientific">Salinibacter ruber (strain M8)</name>
    <dbReference type="NCBI Taxonomy" id="761659"/>
    <lineage>
        <taxon>Bacteria</taxon>
        <taxon>Pseudomonadati</taxon>
        <taxon>Rhodothermota</taxon>
        <taxon>Rhodothermia</taxon>
        <taxon>Rhodothermales</taxon>
        <taxon>Salinibacteraceae</taxon>
        <taxon>Salinibacter</taxon>
    </lineage>
</organism>
<dbReference type="InterPro" id="IPR029052">
    <property type="entry name" value="Metallo-depent_PP-like"/>
</dbReference>
<evidence type="ECO:0000313" key="9">
    <source>
        <dbReference type="Proteomes" id="UP000000933"/>
    </source>
</evidence>
<feature type="domain" description="Calcineurin-like phosphoesterase" evidence="7">
    <location>
        <begin position="47"/>
        <end position="244"/>
    </location>
</feature>
<dbReference type="Proteomes" id="UP000000933">
    <property type="component" value="Chromosome"/>
</dbReference>
<dbReference type="Pfam" id="PF00149">
    <property type="entry name" value="Metallophos"/>
    <property type="match status" value="1"/>
</dbReference>
<reference evidence="8 9" key="1">
    <citation type="journal article" date="2010" name="ISME J.">
        <title>Fine-scale evolution: genomic, phenotypic and ecological differentiation in two coexisting Salinibacter ruber strains.</title>
        <authorList>
            <person name="Pena A."/>
            <person name="Teeling H."/>
            <person name="Huerta-Cepas J."/>
            <person name="Santos F."/>
            <person name="Yarza P."/>
            <person name="Brito-Echeverria J."/>
            <person name="Lucio M."/>
            <person name="Schmitt-Kopplin P."/>
            <person name="Meseguer I."/>
            <person name="Schenowitz C."/>
            <person name="Dossat C."/>
            <person name="Barbe V."/>
            <person name="Dopazo J."/>
            <person name="Rossello-Mora R."/>
            <person name="Schuler M."/>
            <person name="Glockner F.O."/>
            <person name="Amann R."/>
            <person name="Gabaldon T."/>
            <person name="Anton J."/>
        </authorList>
    </citation>
    <scope>NUCLEOTIDE SEQUENCE [LARGE SCALE GENOMIC DNA]</scope>
    <source>
        <strain evidence="8 9">M8</strain>
    </source>
</reference>